<evidence type="ECO:0000313" key="2">
    <source>
        <dbReference type="Proteomes" id="UP001165488"/>
    </source>
</evidence>
<proteinExistence type="predicted"/>
<gene>
    <name evidence="1" type="ORF">MM236_03195</name>
</gene>
<protein>
    <submittedName>
        <fullName evidence="1">Uncharacterized protein</fullName>
    </submittedName>
</protein>
<keyword evidence="2" id="KW-1185">Reference proteome</keyword>
<reference evidence="1" key="1">
    <citation type="submission" date="2022-03" db="EMBL/GenBank/DDBJ databases">
        <title>De novo assembled genomes of Belliella spp. (Cyclobacteriaceae) strains.</title>
        <authorList>
            <person name="Szabo A."/>
            <person name="Korponai K."/>
            <person name="Felfoldi T."/>
        </authorList>
    </citation>
    <scope>NUCLEOTIDE SEQUENCE</scope>
    <source>
        <strain evidence="1">DSM 107340</strain>
    </source>
</reference>
<feature type="non-terminal residue" evidence="1">
    <location>
        <position position="268"/>
    </location>
</feature>
<evidence type="ECO:0000313" key="1">
    <source>
        <dbReference type="EMBL" id="MCH7396973.1"/>
    </source>
</evidence>
<accession>A0ABS9UKA7</accession>
<dbReference type="Gene3D" id="1.20.5.340">
    <property type="match status" value="1"/>
</dbReference>
<dbReference type="EMBL" id="JAKZGS010000002">
    <property type="protein sequence ID" value="MCH7396973.1"/>
    <property type="molecule type" value="Genomic_DNA"/>
</dbReference>
<organism evidence="1 2">
    <name type="scientific">Belliella calami</name>
    <dbReference type="NCBI Taxonomy" id="2923436"/>
    <lineage>
        <taxon>Bacteria</taxon>
        <taxon>Pseudomonadati</taxon>
        <taxon>Bacteroidota</taxon>
        <taxon>Cytophagia</taxon>
        <taxon>Cytophagales</taxon>
        <taxon>Cyclobacteriaceae</taxon>
        <taxon>Belliella</taxon>
    </lineage>
</organism>
<comment type="caution">
    <text evidence="1">The sequence shown here is derived from an EMBL/GenBank/DDBJ whole genome shotgun (WGS) entry which is preliminary data.</text>
</comment>
<name>A0ABS9UKA7_9BACT</name>
<sequence>MNKNLLLLIFFFFAHYLTYAQVGIGTEDPHVSAALEIESTNKGILIPRMTSIQKESIQNPAIALLVFQVDETKGFYYWDGNSWELLKNLMQKNADWSATDGESEILNKPKIAKVGLSGEFSDLENIPEIVFASDTAKMLMPYLTLSRVQPFLDSKIDFLTFEKEIEKSNQAITTNANKITANSEDISDLNTEVGQNKTAISANAGDIATLNTAVSANTTDIQTNIDKITANSEDISDLNTEVGQNKTAISANAGDIATLNTAVSANTT</sequence>
<dbReference type="Proteomes" id="UP001165488">
    <property type="component" value="Unassembled WGS sequence"/>
</dbReference>